<feature type="chain" id="PRO_5022147579" evidence="1">
    <location>
        <begin position="20"/>
        <end position="313"/>
    </location>
</feature>
<evidence type="ECO:0000313" key="3">
    <source>
        <dbReference type="EMBL" id="QDT54918.1"/>
    </source>
</evidence>
<keyword evidence="3" id="KW-0808">Transferase</keyword>
<accession>A0A517SFM2</accession>
<feature type="domain" description="Pyrrolo-quinoline quinone repeat" evidence="2">
    <location>
        <begin position="30"/>
        <end position="139"/>
    </location>
</feature>
<organism evidence="3 4">
    <name type="scientific">Caulifigura coniformis</name>
    <dbReference type="NCBI Taxonomy" id="2527983"/>
    <lineage>
        <taxon>Bacteria</taxon>
        <taxon>Pseudomonadati</taxon>
        <taxon>Planctomycetota</taxon>
        <taxon>Planctomycetia</taxon>
        <taxon>Planctomycetales</taxon>
        <taxon>Planctomycetaceae</taxon>
        <taxon>Caulifigura</taxon>
    </lineage>
</organism>
<dbReference type="PANTHER" id="PTHR35340:SF5">
    <property type="entry name" value="ASST-DOMAIN-CONTAINING PROTEIN"/>
    <property type="match status" value="1"/>
</dbReference>
<dbReference type="EMBL" id="CP036271">
    <property type="protein sequence ID" value="QDT54918.1"/>
    <property type="molecule type" value="Genomic_DNA"/>
</dbReference>
<feature type="signal peptide" evidence="1">
    <location>
        <begin position="1"/>
        <end position="19"/>
    </location>
</feature>
<dbReference type="KEGG" id="ccos:Pan44_29580"/>
<evidence type="ECO:0000313" key="4">
    <source>
        <dbReference type="Proteomes" id="UP000315700"/>
    </source>
</evidence>
<dbReference type="InterPro" id="IPR015943">
    <property type="entry name" value="WD40/YVTN_repeat-like_dom_sf"/>
</dbReference>
<sequence precursor="true">MRSLLAFALCLTLCGQNAAADAPVSHRVLGADKGRLAIVEPDGKVSWEHPCKGTPHDLTLLESSNVLFINADREVLEVSPAGDIVWQYKPQPTGADVKKIEVHAAQRLADGNTLVAETGNRRLVEVDSKGNVVKSIPLTIDKPHPHRDTRMARKLPNGHYLVCHEGDSKVREYDPAGKVVWTYTLDLAGRPEAPGHGVEGHGTAVYGALRLASGNTLIACGNGNRVIEVDPTGKTVWSIEQNELPGIQLAWVTTLHALPNGNVIFGNCHAGEANPQVIEVNRDKKVVWTLRNFETFGNSLAAVHIVDAKDAIR</sequence>
<dbReference type="GO" id="GO:0016740">
    <property type="term" value="F:transferase activity"/>
    <property type="evidence" value="ECO:0007669"/>
    <property type="project" value="UniProtKB-KW"/>
</dbReference>
<dbReference type="Gene3D" id="2.130.10.10">
    <property type="entry name" value="YVTN repeat-like/Quinoprotein amine dehydrogenase"/>
    <property type="match status" value="1"/>
</dbReference>
<dbReference type="SUPFAM" id="SSF63829">
    <property type="entry name" value="Calcium-dependent phosphotriesterase"/>
    <property type="match status" value="1"/>
</dbReference>
<dbReference type="OrthoDB" id="264813at2"/>
<gene>
    <name evidence="3" type="ORF">Pan44_29580</name>
</gene>
<dbReference type="AlphaFoldDB" id="A0A517SFM2"/>
<keyword evidence="4" id="KW-1185">Reference proteome</keyword>
<proteinExistence type="predicted"/>
<dbReference type="PANTHER" id="PTHR35340">
    <property type="entry name" value="PQQ ENZYME REPEAT PROTEIN-RELATED"/>
    <property type="match status" value="1"/>
</dbReference>
<evidence type="ECO:0000259" key="2">
    <source>
        <dbReference type="Pfam" id="PF13360"/>
    </source>
</evidence>
<evidence type="ECO:0000256" key="1">
    <source>
        <dbReference type="SAM" id="SignalP"/>
    </source>
</evidence>
<name>A0A517SFM2_9PLAN</name>
<dbReference type="Proteomes" id="UP000315700">
    <property type="component" value="Chromosome"/>
</dbReference>
<dbReference type="RefSeq" id="WP_145030733.1">
    <property type="nucleotide sequence ID" value="NZ_CP036271.1"/>
</dbReference>
<dbReference type="Pfam" id="PF13360">
    <property type="entry name" value="PQQ_2"/>
    <property type="match status" value="1"/>
</dbReference>
<dbReference type="InParanoid" id="A0A517SFM2"/>
<keyword evidence="1" id="KW-0732">Signal</keyword>
<protein>
    <submittedName>
        <fullName evidence="3">Arylsulfotransferase (ASST)</fullName>
    </submittedName>
</protein>
<reference evidence="3 4" key="1">
    <citation type="submission" date="2019-02" db="EMBL/GenBank/DDBJ databases">
        <title>Deep-cultivation of Planctomycetes and their phenomic and genomic characterization uncovers novel biology.</title>
        <authorList>
            <person name="Wiegand S."/>
            <person name="Jogler M."/>
            <person name="Boedeker C."/>
            <person name="Pinto D."/>
            <person name="Vollmers J."/>
            <person name="Rivas-Marin E."/>
            <person name="Kohn T."/>
            <person name="Peeters S.H."/>
            <person name="Heuer A."/>
            <person name="Rast P."/>
            <person name="Oberbeckmann S."/>
            <person name="Bunk B."/>
            <person name="Jeske O."/>
            <person name="Meyerdierks A."/>
            <person name="Storesund J.E."/>
            <person name="Kallscheuer N."/>
            <person name="Luecker S."/>
            <person name="Lage O.M."/>
            <person name="Pohl T."/>
            <person name="Merkel B.J."/>
            <person name="Hornburger P."/>
            <person name="Mueller R.-W."/>
            <person name="Bruemmer F."/>
            <person name="Labrenz M."/>
            <person name="Spormann A.M."/>
            <person name="Op den Camp H."/>
            <person name="Overmann J."/>
            <person name="Amann R."/>
            <person name="Jetten M.S.M."/>
            <person name="Mascher T."/>
            <person name="Medema M.H."/>
            <person name="Devos D.P."/>
            <person name="Kaster A.-K."/>
            <person name="Ovreas L."/>
            <person name="Rohde M."/>
            <person name="Galperin M.Y."/>
            <person name="Jogler C."/>
        </authorList>
    </citation>
    <scope>NUCLEOTIDE SEQUENCE [LARGE SCALE GENOMIC DNA]</scope>
    <source>
        <strain evidence="3 4">Pan44</strain>
    </source>
</reference>
<dbReference type="InterPro" id="IPR002372">
    <property type="entry name" value="PQQ_rpt_dom"/>
</dbReference>
<dbReference type="InterPro" id="IPR053143">
    <property type="entry name" value="Arylsulfate_ST"/>
</dbReference>